<reference evidence="14" key="2">
    <citation type="journal article" date="2017" name="Genome Announc.">
        <title>High-Quality Draft Genome Sequence of Burkholderia contaminans CH-1, a Gram-Negative Bacterium That Metabolizes 2-Azahypoxanthine, a Plant Growth-Regulating Compound.</title>
        <authorList>
            <person name="Choi J.-H."/>
            <person name="Sugiura H."/>
            <person name="Moriuchi R."/>
            <person name="Kawagishi H."/>
            <person name="Dohra H."/>
        </authorList>
    </citation>
    <scope>NUCLEOTIDE SEQUENCE</scope>
    <source>
        <strain evidence="14">CH-1</strain>
    </source>
</reference>
<feature type="chain" id="PRO_5012400067" evidence="11">
    <location>
        <begin position="22"/>
        <end position="892"/>
    </location>
</feature>
<keyword evidence="7 9" id="KW-0472">Membrane</keyword>
<dbReference type="InterPro" id="IPR025885">
    <property type="entry name" value="PapC_N"/>
</dbReference>
<evidence type="ECO:0000256" key="9">
    <source>
        <dbReference type="RuleBase" id="RU003884"/>
    </source>
</evidence>
<dbReference type="Gene3D" id="3.10.20.410">
    <property type="match status" value="1"/>
</dbReference>
<evidence type="ECO:0000259" key="12">
    <source>
        <dbReference type="Pfam" id="PF13953"/>
    </source>
</evidence>
<evidence type="ECO:0000313" key="16">
    <source>
        <dbReference type="Proteomes" id="UP001220209"/>
    </source>
</evidence>
<evidence type="ECO:0000256" key="8">
    <source>
        <dbReference type="ARBA" id="ARBA00023237"/>
    </source>
</evidence>
<dbReference type="Pfam" id="PF00577">
    <property type="entry name" value="Usher"/>
    <property type="match status" value="1"/>
</dbReference>
<dbReference type="InterPro" id="IPR042186">
    <property type="entry name" value="FimD_plug_dom"/>
</dbReference>
<dbReference type="AlphaFoldDB" id="A0A250LBX1"/>
<evidence type="ECO:0000256" key="6">
    <source>
        <dbReference type="ARBA" id="ARBA00022729"/>
    </source>
</evidence>
<dbReference type="PROSITE" id="PS01151">
    <property type="entry name" value="FIMBRIAL_USHER"/>
    <property type="match status" value="1"/>
</dbReference>
<evidence type="ECO:0000313" key="14">
    <source>
        <dbReference type="EMBL" id="BBA42080.1"/>
    </source>
</evidence>
<evidence type="ECO:0000256" key="3">
    <source>
        <dbReference type="ARBA" id="ARBA00022448"/>
    </source>
</evidence>
<dbReference type="EMBL" id="CP090640">
    <property type="protein sequence ID" value="WFN16710.1"/>
    <property type="molecule type" value="Genomic_DNA"/>
</dbReference>
<dbReference type="Pfam" id="PF13953">
    <property type="entry name" value="PapC_C"/>
    <property type="match status" value="1"/>
</dbReference>
<dbReference type="InterPro" id="IPR018030">
    <property type="entry name" value="Fimbrial_membr_usher_CS"/>
</dbReference>
<sequence length="892" mass="94518">MLAVASVFASVAMASGTNGFAATVAPADAVDAGALEDTRRSSANPPPSGSAGAETHFDDSMLMHGAGSEPIDTTPFAQPNAIVPGVYRADLIVNGQWRGVEDITFRHDARGDVLPCYDRALLQRVGIDLDRSARGQDASQPPNPMPDGLICDALSRYVPGGALSFDTAEQKLYLTAPQFYMRLAEQSTYVDPSNWTNGVPAAWLNYNASAFTTRSSGYEYSQLYTGLSMAASAGPIRIRHNGNLTWSQHDRARYQRGYVYAQTDLPAWRAQLLAGESSTSGAMFDAVSFRGVQIASDDRMLPDEQRYYAPVVRGVAQSNAKVSIYQRGYLVHETTVAPGPFAIDNLQAMSYGGDLNVTVTEANGETRSFVVPFATTVQLLRPGSTRFSVMAGQAIELGDDIGKQYVGQFTVQRGISNAMTAYGGAAFASRYQSVLTGVALNTPIGGFAADITVARTQPRGGERMNGSSIRVSYSKNLPNSGTNFSLLAYRYSTRGYLGLRDAMLLNGRSDQGAAAASFARLRDRVDLNVSQQIGRAGNIYANGSALSYWAGGGQTVSFTLGYSTQWRDATVTASVQRVRNLSTRDSSFGRGAGSTLVSLNVSIPLGRNSRRAPIFSSFMTHDSSTGTSATASLAGRFGERGDGSYSMAASYDGNNRASSGSFGIGYQRPAVSVSANLGIGRDYQQASANATGGLVLHPGGLTPAPTLSETIGVVRAPHARGALVANTSARVNRFGYAIVPSLIPYQLNKVDIDPKDVPEDVELKTVSRSVAPRSGSVVMLSYDTLKARALLIDAQLDDGRPLPFAARAVDARTGVALGAVGQGSRLFVRSAENDGQIRVEWGTRADQQCVVDYGIPAAQRSGTGYVALTGTCRAATLTPNVLGPQAERAGGR</sequence>
<evidence type="ECO:0000256" key="1">
    <source>
        <dbReference type="ARBA" id="ARBA00004571"/>
    </source>
</evidence>
<dbReference type="InterPro" id="IPR043142">
    <property type="entry name" value="PapC-like_C_sf"/>
</dbReference>
<keyword evidence="5 9" id="KW-0812">Transmembrane</keyword>
<dbReference type="Gene3D" id="2.60.40.2070">
    <property type="match status" value="1"/>
</dbReference>
<dbReference type="EMBL" id="AP018358">
    <property type="protein sequence ID" value="BBA42080.1"/>
    <property type="molecule type" value="Genomic_DNA"/>
</dbReference>
<evidence type="ECO:0000259" key="13">
    <source>
        <dbReference type="Pfam" id="PF13954"/>
    </source>
</evidence>
<dbReference type="GO" id="GO:0009279">
    <property type="term" value="C:cell outer membrane"/>
    <property type="evidence" value="ECO:0007669"/>
    <property type="project" value="UniProtKB-SubCell"/>
</dbReference>
<keyword evidence="4" id="KW-1134">Transmembrane beta strand</keyword>
<evidence type="ECO:0000256" key="7">
    <source>
        <dbReference type="ARBA" id="ARBA00023136"/>
    </source>
</evidence>
<evidence type="ECO:0000313" key="15">
    <source>
        <dbReference type="EMBL" id="WFN16710.1"/>
    </source>
</evidence>
<evidence type="ECO:0000256" key="4">
    <source>
        <dbReference type="ARBA" id="ARBA00022452"/>
    </source>
</evidence>
<reference evidence="14" key="1">
    <citation type="journal article" date="2016" name="Biosci. Biotechnol. Biochem.">
        <title>Bioconversion of AHX to AOH by resting cells of Burkholderia contaminans CH-1.</title>
        <authorList>
            <person name="Choi J.H."/>
            <person name="Kikuchi A."/>
            <person name="Pumkaeo P."/>
            <person name="Hirai H."/>
            <person name="Tokuyama S."/>
            <person name="Kawagishi H."/>
        </authorList>
    </citation>
    <scope>NUCLEOTIDE SEQUENCE</scope>
    <source>
        <strain evidence="14">CH-1</strain>
    </source>
</reference>
<keyword evidence="9" id="KW-1029">Fimbrium biogenesis</keyword>
<feature type="domain" description="PapC N-terminal" evidence="13">
    <location>
        <begin position="56"/>
        <end position="210"/>
    </location>
</feature>
<organism evidence="14">
    <name type="scientific">Burkholderia contaminans</name>
    <dbReference type="NCBI Taxonomy" id="488447"/>
    <lineage>
        <taxon>Bacteria</taxon>
        <taxon>Pseudomonadati</taxon>
        <taxon>Pseudomonadota</taxon>
        <taxon>Betaproteobacteria</taxon>
        <taxon>Burkholderiales</taxon>
        <taxon>Burkholderiaceae</taxon>
        <taxon>Burkholderia</taxon>
        <taxon>Burkholderia cepacia complex</taxon>
    </lineage>
</organism>
<gene>
    <name evidence="14" type="primary">cupB3</name>
    <name evidence="14" type="ORF">BCCH1_45550</name>
    <name evidence="15" type="ORF">LXE91_13525</name>
</gene>
<feature type="signal peptide" evidence="11">
    <location>
        <begin position="1"/>
        <end position="21"/>
    </location>
</feature>
<dbReference type="RefSeq" id="WP_223274362.1">
    <property type="nucleotide sequence ID" value="NZ_AP018358.1"/>
</dbReference>
<protein>
    <submittedName>
        <fullName evidence="15">Fimbrial biogenesis outer membrane usher protein</fullName>
    </submittedName>
    <submittedName>
        <fullName evidence="14">Usher CupB3</fullName>
    </submittedName>
</protein>
<dbReference type="GO" id="GO:0015473">
    <property type="term" value="F:fimbrial usher porin activity"/>
    <property type="evidence" value="ECO:0007669"/>
    <property type="project" value="InterPro"/>
</dbReference>
<dbReference type="InterPro" id="IPR000015">
    <property type="entry name" value="Fimb_usher"/>
</dbReference>
<keyword evidence="3 9" id="KW-0813">Transport</keyword>
<keyword evidence="8 9" id="KW-0998">Cell outer membrane</keyword>
<dbReference type="Pfam" id="PF13954">
    <property type="entry name" value="PapC_N"/>
    <property type="match status" value="1"/>
</dbReference>
<proteinExistence type="inferred from homology"/>
<dbReference type="FunFam" id="2.60.40.3110:FF:000001">
    <property type="entry name" value="Putative fimbrial outer membrane usher"/>
    <property type="match status" value="1"/>
</dbReference>
<dbReference type="InterPro" id="IPR037224">
    <property type="entry name" value="PapC_N_sf"/>
</dbReference>
<dbReference type="Gene3D" id="2.60.40.2610">
    <property type="entry name" value="Outer membrane usher protein FimD, plug domain"/>
    <property type="match status" value="1"/>
</dbReference>
<dbReference type="PANTHER" id="PTHR30451">
    <property type="entry name" value="OUTER MEMBRANE USHER PROTEIN"/>
    <property type="match status" value="1"/>
</dbReference>
<accession>A0A250LBX1</accession>
<dbReference type="Proteomes" id="UP001220209">
    <property type="component" value="Chromosome 1"/>
</dbReference>
<dbReference type="PANTHER" id="PTHR30451:SF20">
    <property type="entry name" value="FIMBRIAE USHER"/>
    <property type="match status" value="1"/>
</dbReference>
<name>A0A250LBX1_9BURK</name>
<evidence type="ECO:0000256" key="11">
    <source>
        <dbReference type="SAM" id="SignalP"/>
    </source>
</evidence>
<feature type="region of interest" description="Disordered" evidence="10">
    <location>
        <begin position="36"/>
        <end position="56"/>
    </location>
</feature>
<comment type="subcellular location">
    <subcellularLocation>
        <location evidence="1 9">Cell outer membrane</location>
        <topology evidence="1 9">Multi-pass membrane protein</topology>
    </subcellularLocation>
</comment>
<evidence type="ECO:0000256" key="5">
    <source>
        <dbReference type="ARBA" id="ARBA00022692"/>
    </source>
</evidence>
<keyword evidence="6 11" id="KW-0732">Signal</keyword>
<dbReference type="SUPFAM" id="SSF141729">
    <property type="entry name" value="FimD N-terminal domain-like"/>
    <property type="match status" value="1"/>
</dbReference>
<reference evidence="15 16" key="3">
    <citation type="submission" date="2021-12" db="EMBL/GenBank/DDBJ databases">
        <title>Genomic and phenotypic characterization of three Burkholderia contaminans isolates recovered from different sources.</title>
        <authorList>
            <person name="Lopez De Volder A."/>
            <person name="Fan Y."/>
            <person name="Nunvar J."/>
            <person name="Herrera T."/>
            <person name="Timp W."/>
            <person name="Degrossi J."/>
        </authorList>
    </citation>
    <scope>NUCLEOTIDE SEQUENCE [LARGE SCALE GENOMIC DNA]</scope>
    <source>
        <strain evidence="15 16">LMG 23361</strain>
    </source>
</reference>
<dbReference type="Gene3D" id="2.60.40.3110">
    <property type="match status" value="1"/>
</dbReference>
<feature type="domain" description="PapC-like C-terminal" evidence="12">
    <location>
        <begin position="791"/>
        <end position="856"/>
    </location>
</feature>
<evidence type="ECO:0000256" key="10">
    <source>
        <dbReference type="SAM" id="MobiDB-lite"/>
    </source>
</evidence>
<comment type="similarity">
    <text evidence="2 9">Belongs to the fimbrial export usher family.</text>
</comment>
<dbReference type="GO" id="GO:0009297">
    <property type="term" value="P:pilus assembly"/>
    <property type="evidence" value="ECO:0007669"/>
    <property type="project" value="InterPro"/>
</dbReference>
<dbReference type="InterPro" id="IPR025949">
    <property type="entry name" value="PapC-like_C"/>
</dbReference>
<dbReference type="GeneID" id="93192092"/>
<evidence type="ECO:0000256" key="2">
    <source>
        <dbReference type="ARBA" id="ARBA00008064"/>
    </source>
</evidence>